<dbReference type="AlphaFoldDB" id="A0AAD7B2F1"/>
<gene>
    <name evidence="2" type="ORF">FB45DRAFT_805901</name>
</gene>
<protein>
    <submittedName>
        <fullName evidence="2">Uncharacterized protein</fullName>
    </submittedName>
</protein>
<feature type="transmembrane region" description="Helical" evidence="1">
    <location>
        <begin position="201"/>
        <end position="222"/>
    </location>
</feature>
<evidence type="ECO:0000313" key="2">
    <source>
        <dbReference type="EMBL" id="KAJ7608727.1"/>
    </source>
</evidence>
<feature type="transmembrane region" description="Helical" evidence="1">
    <location>
        <begin position="159"/>
        <end position="181"/>
    </location>
</feature>
<keyword evidence="1" id="KW-1133">Transmembrane helix</keyword>
<organism evidence="2 3">
    <name type="scientific">Roridomyces roridus</name>
    <dbReference type="NCBI Taxonomy" id="1738132"/>
    <lineage>
        <taxon>Eukaryota</taxon>
        <taxon>Fungi</taxon>
        <taxon>Dikarya</taxon>
        <taxon>Basidiomycota</taxon>
        <taxon>Agaricomycotina</taxon>
        <taxon>Agaricomycetes</taxon>
        <taxon>Agaricomycetidae</taxon>
        <taxon>Agaricales</taxon>
        <taxon>Marasmiineae</taxon>
        <taxon>Mycenaceae</taxon>
        <taxon>Roridomyces</taxon>
    </lineage>
</organism>
<sequence>MMLIAIIAPECMVGLATRQWFAARRLSKKFGFSKTHAFFFVMGGFVGPSGYVVATTEQLGNQETLNDIISIDAEDIKDKGKGDTFSKGVALVQVLWFTTHCLARVHQHLAVTELEVATMGFAVMNVFTWILWWDKPLGVERQIVVGPPQRLLPCKKLPFSVSLPMVFFGTESIASCGAQGLTSVPDFWSPTTSESVDLSHVVGIGIMPLLTGAIFGAIHCAAWRDDFPTTAEVWIWRVSSLVIVSMPVAWSSVLLIGGPGLLSDRRVFDGHRHFTIAAGSLFVLFASLYPVARLFLLVLPFTALRSLPPSAFVDVDWDSYIPHL</sequence>
<accession>A0AAD7B2F1</accession>
<keyword evidence="1" id="KW-0812">Transmembrane</keyword>
<dbReference type="PANTHER" id="PTHR35043:SF7">
    <property type="entry name" value="TRANSCRIPTION FACTOR DOMAIN-CONTAINING PROTEIN"/>
    <property type="match status" value="1"/>
</dbReference>
<feature type="transmembrane region" description="Helical" evidence="1">
    <location>
        <begin position="35"/>
        <end position="54"/>
    </location>
</feature>
<dbReference type="Proteomes" id="UP001221142">
    <property type="component" value="Unassembled WGS sequence"/>
</dbReference>
<feature type="transmembrane region" description="Helical" evidence="1">
    <location>
        <begin position="276"/>
        <end position="299"/>
    </location>
</feature>
<reference evidence="2" key="1">
    <citation type="submission" date="2023-03" db="EMBL/GenBank/DDBJ databases">
        <title>Massive genome expansion in bonnet fungi (Mycena s.s.) driven by repeated elements and novel gene families across ecological guilds.</title>
        <authorList>
            <consortium name="Lawrence Berkeley National Laboratory"/>
            <person name="Harder C.B."/>
            <person name="Miyauchi S."/>
            <person name="Viragh M."/>
            <person name="Kuo A."/>
            <person name="Thoen E."/>
            <person name="Andreopoulos B."/>
            <person name="Lu D."/>
            <person name="Skrede I."/>
            <person name="Drula E."/>
            <person name="Henrissat B."/>
            <person name="Morin E."/>
            <person name="Kohler A."/>
            <person name="Barry K."/>
            <person name="LaButti K."/>
            <person name="Morin E."/>
            <person name="Salamov A."/>
            <person name="Lipzen A."/>
            <person name="Mereny Z."/>
            <person name="Hegedus B."/>
            <person name="Baldrian P."/>
            <person name="Stursova M."/>
            <person name="Weitz H."/>
            <person name="Taylor A."/>
            <person name="Grigoriev I.V."/>
            <person name="Nagy L.G."/>
            <person name="Martin F."/>
            <person name="Kauserud H."/>
        </authorList>
    </citation>
    <scope>NUCLEOTIDE SEQUENCE</scope>
    <source>
        <strain evidence="2">9284</strain>
    </source>
</reference>
<comment type="caution">
    <text evidence="2">The sequence shown here is derived from an EMBL/GenBank/DDBJ whole genome shotgun (WGS) entry which is preliminary data.</text>
</comment>
<evidence type="ECO:0000313" key="3">
    <source>
        <dbReference type="Proteomes" id="UP001221142"/>
    </source>
</evidence>
<feature type="transmembrane region" description="Helical" evidence="1">
    <location>
        <begin position="116"/>
        <end position="133"/>
    </location>
</feature>
<name>A0AAD7B2F1_9AGAR</name>
<keyword evidence="3" id="KW-1185">Reference proteome</keyword>
<feature type="transmembrane region" description="Helical" evidence="1">
    <location>
        <begin position="234"/>
        <end position="256"/>
    </location>
</feature>
<evidence type="ECO:0000256" key="1">
    <source>
        <dbReference type="SAM" id="Phobius"/>
    </source>
</evidence>
<proteinExistence type="predicted"/>
<dbReference type="EMBL" id="JARKIF010000043">
    <property type="protein sequence ID" value="KAJ7608727.1"/>
    <property type="molecule type" value="Genomic_DNA"/>
</dbReference>
<keyword evidence="1" id="KW-0472">Membrane</keyword>
<dbReference type="PANTHER" id="PTHR35043">
    <property type="entry name" value="TRANSCRIPTION FACTOR DOMAIN-CONTAINING PROTEIN"/>
    <property type="match status" value="1"/>
</dbReference>